<feature type="transmembrane region" description="Helical" evidence="10">
    <location>
        <begin position="192"/>
        <end position="216"/>
    </location>
</feature>
<evidence type="ECO:0000256" key="7">
    <source>
        <dbReference type="ARBA" id="ARBA00022989"/>
    </source>
</evidence>
<dbReference type="Pfam" id="PF13520">
    <property type="entry name" value="AA_permease_2"/>
    <property type="match status" value="1"/>
</dbReference>
<proteinExistence type="inferred from homology"/>
<evidence type="ECO:0000256" key="4">
    <source>
        <dbReference type="ARBA" id="ARBA00022475"/>
    </source>
</evidence>
<dbReference type="GO" id="GO:1903826">
    <property type="term" value="P:L-arginine transmembrane transport"/>
    <property type="evidence" value="ECO:0007669"/>
    <property type="project" value="InterPro"/>
</dbReference>
<feature type="transmembrane region" description="Helical" evidence="10">
    <location>
        <begin position="423"/>
        <end position="444"/>
    </location>
</feature>
<feature type="transmembrane region" description="Helical" evidence="10">
    <location>
        <begin position="481"/>
        <end position="499"/>
    </location>
</feature>
<comment type="subcellular location">
    <subcellularLocation>
        <location evidence="1">Cell membrane</location>
        <topology evidence="1">Multi-pass membrane protein</topology>
    </subcellularLocation>
</comment>
<dbReference type="InterPro" id="IPR022461">
    <property type="entry name" value="Arg/Orn_antiprt_ArcD"/>
</dbReference>
<keyword evidence="6" id="KW-0029">Amino-acid transport</keyword>
<evidence type="ECO:0000256" key="1">
    <source>
        <dbReference type="ARBA" id="ARBA00004651"/>
    </source>
</evidence>
<keyword evidence="3" id="KW-0813">Transport</keyword>
<dbReference type="PANTHER" id="PTHR42770:SF4">
    <property type="entry name" value="ARGININE_ORNITHINE ANTIPORTER-RELATED"/>
    <property type="match status" value="1"/>
</dbReference>
<dbReference type="NCBIfam" id="TIGR03810">
    <property type="entry name" value="arg_ornith_anti"/>
    <property type="match status" value="1"/>
</dbReference>
<feature type="transmembrane region" description="Helical" evidence="10">
    <location>
        <begin position="155"/>
        <end position="180"/>
    </location>
</feature>
<organism evidence="11 12">
    <name type="scientific">Levilactobacillus brevis</name>
    <name type="common">Lactobacillus brevis</name>
    <dbReference type="NCBI Taxonomy" id="1580"/>
    <lineage>
        <taxon>Bacteria</taxon>
        <taxon>Bacillati</taxon>
        <taxon>Bacillota</taxon>
        <taxon>Bacilli</taxon>
        <taxon>Lactobacillales</taxon>
        <taxon>Lactobacillaceae</taxon>
        <taxon>Levilactobacillus</taxon>
    </lineage>
</organism>
<accession>A0A5B7Y0W6</accession>
<dbReference type="GO" id="GO:0006527">
    <property type="term" value="P:L-arginine catabolic process"/>
    <property type="evidence" value="ECO:0007669"/>
    <property type="project" value="UniProtKB-UniRule"/>
</dbReference>
<feature type="transmembrane region" description="Helical" evidence="10">
    <location>
        <begin position="107"/>
        <end position="129"/>
    </location>
</feature>
<dbReference type="InterPro" id="IPR002293">
    <property type="entry name" value="AA/rel_permease1"/>
</dbReference>
<dbReference type="GO" id="GO:0043858">
    <property type="term" value="F:arginine:ornithine antiporter activity"/>
    <property type="evidence" value="ECO:0007669"/>
    <property type="project" value="UniProtKB-UniRule"/>
</dbReference>
<dbReference type="PANTHER" id="PTHR42770">
    <property type="entry name" value="AMINO ACID TRANSPORTER-RELATED"/>
    <property type="match status" value="1"/>
</dbReference>
<feature type="transmembrane region" description="Helical" evidence="10">
    <location>
        <begin position="270"/>
        <end position="287"/>
    </location>
</feature>
<dbReference type="InterPro" id="IPR004754">
    <property type="entry name" value="Amino_acid_antiprt"/>
</dbReference>
<evidence type="ECO:0000256" key="9">
    <source>
        <dbReference type="NCBIfam" id="TIGR03810"/>
    </source>
</evidence>
<keyword evidence="4" id="KW-1003">Cell membrane</keyword>
<keyword evidence="7 10" id="KW-1133">Transmembrane helix</keyword>
<feature type="transmembrane region" description="Helical" evidence="10">
    <location>
        <begin position="456"/>
        <end position="475"/>
    </location>
</feature>
<evidence type="ECO:0000256" key="2">
    <source>
        <dbReference type="ARBA" id="ARBA00008220"/>
    </source>
</evidence>
<feature type="transmembrane region" description="Helical" evidence="10">
    <location>
        <begin position="515"/>
        <end position="537"/>
    </location>
</feature>
<evidence type="ECO:0000313" key="11">
    <source>
        <dbReference type="EMBL" id="QCZ53804.1"/>
    </source>
</evidence>
<feature type="transmembrane region" description="Helical" evidence="10">
    <location>
        <begin position="71"/>
        <end position="95"/>
    </location>
</feature>
<dbReference type="AlphaFoldDB" id="A0A5B7Y0W6"/>
<feature type="transmembrane region" description="Helical" evidence="10">
    <location>
        <begin position="20"/>
        <end position="42"/>
    </location>
</feature>
<protein>
    <recommendedName>
        <fullName evidence="9">Arginine-ornithine antiporter</fullName>
    </recommendedName>
</protein>
<dbReference type="PIRSF" id="PIRSF006060">
    <property type="entry name" value="AA_transporter"/>
    <property type="match status" value="1"/>
</dbReference>
<sequence length="538" mass="58977">MYIYRVRVYNSDILTDVLAGSSVPMVILFEYVSAYIVCHLVYRPKRFKIDVARKDLLLMKKATSSPDKSHGLGLLALISTVITSSIGGGIFALTSDLAIAASPGPALIAWGIVGLGTLMLALSLNNLVLKRPDLEGIFSYAEEGFGKYTGFISGWGYWISAWMGNVAFATVMMSAVGYFLPVFNGRSQIPSVIVASVILWLLTLLVNHGIESAALLNAMITVCKLIPLFVFIVFAIFLFKGQVFTAHFWTNVGSNLQGTETIASQIKRCFIIMMWVFVGIEGATMLSSRAKKTADAGKATLIGLVGLLTIYVLASVLPYGYFSRQALATIHQPAMVYLFKEMVGPWGGALISLGLIISTLGSWLSWTMLPAETIRLMADQKLLPRVFSRKNKQGAPTVSLVTSSVLVQFFLVTLIFTDQAYQIAYSMCTAAVTICYILVAAYQIKYSWQHLRESGSRWQLAIGIGALLFEGTAIYFSGFKYIILCTIAYIPGSILYLMARKESERRWFQSPLERLYVASVVICALVAIGLVIAGKLVI</sequence>
<reference evidence="11 12" key="1">
    <citation type="submission" date="2018-07" db="EMBL/GenBank/DDBJ databases">
        <authorList>
            <person name="Feyereisen M."/>
        </authorList>
    </citation>
    <scope>NUCLEOTIDE SEQUENCE [LARGE SCALE GENOMIC DNA]</scope>
    <source>
        <strain evidence="11 12">UCCLBBS449</strain>
    </source>
</reference>
<comment type="similarity">
    <text evidence="2">Belongs to the amino acid-polyamine-organocation (APC) superfamily. Basic amino acid/polyamine antiporter (APA) (TC 2.A.3.2) family.</text>
</comment>
<dbReference type="GO" id="GO:0005886">
    <property type="term" value="C:plasma membrane"/>
    <property type="evidence" value="ECO:0007669"/>
    <property type="project" value="UniProtKB-SubCell"/>
</dbReference>
<evidence type="ECO:0000256" key="10">
    <source>
        <dbReference type="SAM" id="Phobius"/>
    </source>
</evidence>
<dbReference type="NCBIfam" id="TIGR00905">
    <property type="entry name" value="2A0302"/>
    <property type="match status" value="1"/>
</dbReference>
<dbReference type="Proteomes" id="UP000307074">
    <property type="component" value="Chromosome"/>
</dbReference>
<evidence type="ECO:0000313" key="12">
    <source>
        <dbReference type="Proteomes" id="UP000307074"/>
    </source>
</evidence>
<evidence type="ECO:0000256" key="6">
    <source>
        <dbReference type="ARBA" id="ARBA00022970"/>
    </source>
</evidence>
<feature type="transmembrane region" description="Helical" evidence="10">
    <location>
        <begin position="299"/>
        <end position="322"/>
    </location>
</feature>
<keyword evidence="8 10" id="KW-0472">Membrane</keyword>
<dbReference type="InterPro" id="IPR050367">
    <property type="entry name" value="APC_superfamily"/>
</dbReference>
<dbReference type="EMBL" id="CP031198">
    <property type="protein sequence ID" value="QCZ53804.1"/>
    <property type="molecule type" value="Genomic_DNA"/>
</dbReference>
<dbReference type="Gene3D" id="1.20.1740.10">
    <property type="entry name" value="Amino acid/polyamine transporter I"/>
    <property type="match status" value="1"/>
</dbReference>
<evidence type="ECO:0000256" key="3">
    <source>
        <dbReference type="ARBA" id="ARBA00022448"/>
    </source>
</evidence>
<evidence type="ECO:0000256" key="5">
    <source>
        <dbReference type="ARBA" id="ARBA00022692"/>
    </source>
</evidence>
<feature type="transmembrane region" description="Helical" evidence="10">
    <location>
        <begin position="342"/>
        <end position="366"/>
    </location>
</feature>
<evidence type="ECO:0000256" key="8">
    <source>
        <dbReference type="ARBA" id="ARBA00023136"/>
    </source>
</evidence>
<feature type="transmembrane region" description="Helical" evidence="10">
    <location>
        <begin position="398"/>
        <end position="417"/>
    </location>
</feature>
<name>A0A5B7Y0W6_LEVBR</name>
<keyword evidence="5 10" id="KW-0812">Transmembrane</keyword>
<gene>
    <name evidence="11" type="ORF">UCCLBBS449_1876</name>
</gene>